<comment type="cofactor">
    <cofactor evidence="1">
        <name>dipyrromethane</name>
        <dbReference type="ChEBI" id="CHEBI:60342"/>
    </cofactor>
</comment>
<dbReference type="NCBIfam" id="TIGR00212">
    <property type="entry name" value="hemC"/>
    <property type="match status" value="1"/>
</dbReference>
<dbReference type="SUPFAM" id="SSF53850">
    <property type="entry name" value="Periplasmic binding protein-like II"/>
    <property type="match status" value="1"/>
</dbReference>
<sequence>MTDFADRPLRIGTRSSPMALAQTEHVSQLLRELVPGLEIEVKPTTTQADLWHGDLAQLGGKGLFVKDIDAQLQRGDIDMAIHCLKDVPGDVPMPQGLVFAAMLPRDDVRDVLLVPEGSTVKTLADLAPGAAVATTAVRRKAQILKVRPDLNVIRVRGAVGSRVEKLDGKKGDLQAEAMVLARAGLERLGLEERIRHEFTVHEILPAVGAGVLALECRRDDGPVAALLERLNDPRTQTEATAERVMLHGLRGHCNSPIAGHCISEPDGQLSLRGMVFSRDGSKFVHAHIWGEDSNDPGTLGARVSAELLRQGARDIIEGIPH</sequence>
<keyword evidence="6" id="KW-0627">Porphyrin biosynthesis</keyword>
<dbReference type="PRINTS" id="PR00151">
    <property type="entry name" value="PORPHBDMNASE"/>
</dbReference>
<dbReference type="Gene3D" id="3.30.160.40">
    <property type="entry name" value="Porphobilinogen deaminase, C-terminal domain"/>
    <property type="match status" value="1"/>
</dbReference>
<dbReference type="Gene3D" id="3.40.190.10">
    <property type="entry name" value="Periplasmic binding protein-like II"/>
    <property type="match status" value="2"/>
</dbReference>
<gene>
    <name evidence="11" type="primary">hemC</name>
    <name evidence="11" type="ORF">GCM10020221_14820</name>
</gene>
<protein>
    <recommendedName>
        <fullName evidence="4 8">Hydroxymethylbilane synthase</fullName>
        <ecNumber evidence="4 8">2.5.1.61</ecNumber>
    </recommendedName>
</protein>
<evidence type="ECO:0000313" key="11">
    <source>
        <dbReference type="EMBL" id="GAA2919592.1"/>
    </source>
</evidence>
<proteinExistence type="inferred from homology"/>
<dbReference type="SUPFAM" id="SSF54782">
    <property type="entry name" value="Porphobilinogen deaminase (hydroxymethylbilane synthase), C-terminal domain"/>
    <property type="match status" value="1"/>
</dbReference>
<evidence type="ECO:0000259" key="10">
    <source>
        <dbReference type="Pfam" id="PF03900"/>
    </source>
</evidence>
<evidence type="ECO:0000256" key="6">
    <source>
        <dbReference type="ARBA" id="ARBA00023244"/>
    </source>
</evidence>
<dbReference type="InterPro" id="IPR000860">
    <property type="entry name" value="HemC"/>
</dbReference>
<dbReference type="EC" id="2.5.1.61" evidence="4 8"/>
<dbReference type="EMBL" id="BAAAXZ010000056">
    <property type="protein sequence ID" value="GAA2919592.1"/>
    <property type="molecule type" value="Genomic_DNA"/>
</dbReference>
<organism evidence="11 12">
    <name type="scientific">Streptomyces thioluteus</name>
    <dbReference type="NCBI Taxonomy" id="66431"/>
    <lineage>
        <taxon>Bacteria</taxon>
        <taxon>Bacillati</taxon>
        <taxon>Actinomycetota</taxon>
        <taxon>Actinomycetes</taxon>
        <taxon>Kitasatosporales</taxon>
        <taxon>Streptomycetaceae</taxon>
        <taxon>Streptomyces</taxon>
    </lineage>
</organism>
<comment type="function">
    <text evidence="2">Tetrapolymerization of the monopyrrole PBG into the hydroxymethylbilane pre-uroporphyrinogen in several discrete steps.</text>
</comment>
<dbReference type="Proteomes" id="UP001501102">
    <property type="component" value="Unassembled WGS sequence"/>
</dbReference>
<keyword evidence="5" id="KW-0808">Transferase</keyword>
<comment type="caution">
    <text evidence="11">The sequence shown here is derived from an EMBL/GenBank/DDBJ whole genome shotgun (WGS) entry which is preliminary data.</text>
</comment>
<dbReference type="InterPro" id="IPR022418">
    <property type="entry name" value="Porphobilinogen_deaminase_C"/>
</dbReference>
<evidence type="ECO:0000256" key="4">
    <source>
        <dbReference type="ARBA" id="ARBA00012655"/>
    </source>
</evidence>
<dbReference type="PIRSF" id="PIRSF001438">
    <property type="entry name" value="4pyrrol_synth_OHMeBilane_synth"/>
    <property type="match status" value="1"/>
</dbReference>
<evidence type="ECO:0000313" key="12">
    <source>
        <dbReference type="Proteomes" id="UP001501102"/>
    </source>
</evidence>
<dbReference type="InterPro" id="IPR022419">
    <property type="entry name" value="Porphobilin_deaminase_cofac_BS"/>
</dbReference>
<dbReference type="InterPro" id="IPR036803">
    <property type="entry name" value="Porphobilinogen_deaminase_C_sf"/>
</dbReference>
<dbReference type="InterPro" id="IPR022417">
    <property type="entry name" value="Porphobilin_deaminase_N"/>
</dbReference>
<dbReference type="RefSeq" id="WP_344961696.1">
    <property type="nucleotide sequence ID" value="NZ_BAAAXZ010000056.1"/>
</dbReference>
<keyword evidence="12" id="KW-1185">Reference proteome</keyword>
<feature type="domain" description="Porphobilinogen deaminase N-terminal" evidence="9">
    <location>
        <begin position="9"/>
        <end position="222"/>
    </location>
</feature>
<evidence type="ECO:0000256" key="1">
    <source>
        <dbReference type="ARBA" id="ARBA00001916"/>
    </source>
</evidence>
<feature type="domain" description="Porphobilinogen deaminase C-terminal" evidence="10">
    <location>
        <begin position="238"/>
        <end position="308"/>
    </location>
</feature>
<evidence type="ECO:0000259" key="9">
    <source>
        <dbReference type="Pfam" id="PF01379"/>
    </source>
</evidence>
<reference evidence="11 12" key="1">
    <citation type="journal article" date="2019" name="Int. J. Syst. Evol. Microbiol.">
        <title>The Global Catalogue of Microorganisms (GCM) 10K type strain sequencing project: providing services to taxonomists for standard genome sequencing and annotation.</title>
        <authorList>
            <consortium name="The Broad Institute Genomics Platform"/>
            <consortium name="The Broad Institute Genome Sequencing Center for Infectious Disease"/>
            <person name="Wu L."/>
            <person name="Ma J."/>
        </authorList>
    </citation>
    <scope>NUCLEOTIDE SEQUENCE [LARGE SCALE GENOMIC DNA]</scope>
    <source>
        <strain evidence="11 12">JCM 4087</strain>
    </source>
</reference>
<evidence type="ECO:0000256" key="3">
    <source>
        <dbReference type="ARBA" id="ARBA00005638"/>
    </source>
</evidence>
<dbReference type="Pfam" id="PF03900">
    <property type="entry name" value="Porphobil_deamC"/>
    <property type="match status" value="1"/>
</dbReference>
<dbReference type="PANTHER" id="PTHR11557:SF0">
    <property type="entry name" value="PORPHOBILINOGEN DEAMINASE"/>
    <property type="match status" value="1"/>
</dbReference>
<evidence type="ECO:0000256" key="2">
    <source>
        <dbReference type="ARBA" id="ARBA00002869"/>
    </source>
</evidence>
<evidence type="ECO:0000256" key="5">
    <source>
        <dbReference type="ARBA" id="ARBA00022679"/>
    </source>
</evidence>
<name>A0ABN3WMI0_STRTU</name>
<evidence type="ECO:0000256" key="8">
    <source>
        <dbReference type="NCBIfam" id="TIGR00212"/>
    </source>
</evidence>
<evidence type="ECO:0000256" key="7">
    <source>
        <dbReference type="ARBA" id="ARBA00048169"/>
    </source>
</evidence>
<dbReference type="PANTHER" id="PTHR11557">
    <property type="entry name" value="PORPHOBILINOGEN DEAMINASE"/>
    <property type="match status" value="1"/>
</dbReference>
<comment type="catalytic activity">
    <reaction evidence="7">
        <text>4 porphobilinogen + H2O = hydroxymethylbilane + 4 NH4(+)</text>
        <dbReference type="Rhea" id="RHEA:13185"/>
        <dbReference type="ChEBI" id="CHEBI:15377"/>
        <dbReference type="ChEBI" id="CHEBI:28938"/>
        <dbReference type="ChEBI" id="CHEBI:57845"/>
        <dbReference type="ChEBI" id="CHEBI:58126"/>
        <dbReference type="EC" id="2.5.1.61"/>
    </reaction>
</comment>
<dbReference type="Pfam" id="PF01379">
    <property type="entry name" value="Porphobil_deam"/>
    <property type="match status" value="1"/>
</dbReference>
<accession>A0ABN3WMI0</accession>
<dbReference type="PROSITE" id="PS00533">
    <property type="entry name" value="PORPHOBILINOGEN_DEAM"/>
    <property type="match status" value="1"/>
</dbReference>
<comment type="similarity">
    <text evidence="3">Belongs to the HMBS family.</text>
</comment>